<dbReference type="EMBL" id="LCFK01000023">
    <property type="protein sequence ID" value="KKS93249.1"/>
    <property type="molecule type" value="Genomic_DNA"/>
</dbReference>
<gene>
    <name evidence="1" type="ORF">UV68_C0023G0003</name>
</gene>
<dbReference type="Proteomes" id="UP000033980">
    <property type="component" value="Unassembled WGS sequence"/>
</dbReference>
<proteinExistence type="predicted"/>
<evidence type="ECO:0000313" key="2">
    <source>
        <dbReference type="Proteomes" id="UP000033980"/>
    </source>
</evidence>
<protein>
    <submittedName>
        <fullName evidence="1">Uncharacterized protein</fullName>
    </submittedName>
</protein>
<dbReference type="AlphaFoldDB" id="A0A0G1D6F2"/>
<sequence length="79" mass="8797">MGCCGILLIFGSKSHITPSGRQGHFESLGIHSEAGQITDQVLCLVFSFGKIELGDSLGNRHDLWFDRGRFFLYSGCRYL</sequence>
<name>A0A0G1D6F2_9BACT</name>
<accession>A0A0G1D6F2</accession>
<comment type="caution">
    <text evidence="1">The sequence shown here is derived from an EMBL/GenBank/DDBJ whole genome shotgun (WGS) entry which is preliminary data.</text>
</comment>
<reference evidence="1 2" key="1">
    <citation type="journal article" date="2015" name="Nature">
        <title>rRNA introns, odd ribosomes, and small enigmatic genomes across a large radiation of phyla.</title>
        <authorList>
            <person name="Brown C.T."/>
            <person name="Hug L.A."/>
            <person name="Thomas B.C."/>
            <person name="Sharon I."/>
            <person name="Castelle C.J."/>
            <person name="Singh A."/>
            <person name="Wilkins M.J."/>
            <person name="Williams K.H."/>
            <person name="Banfield J.F."/>
        </authorList>
    </citation>
    <scope>NUCLEOTIDE SEQUENCE [LARGE SCALE GENOMIC DNA]</scope>
</reference>
<evidence type="ECO:0000313" key="1">
    <source>
        <dbReference type="EMBL" id="KKS93249.1"/>
    </source>
</evidence>
<organism evidence="1 2">
    <name type="scientific">Candidatus Collierbacteria bacterium GW2011_GWC2_43_12</name>
    <dbReference type="NCBI Taxonomy" id="1618390"/>
    <lineage>
        <taxon>Bacteria</taxon>
        <taxon>Candidatus Collieribacteriota</taxon>
    </lineage>
</organism>